<dbReference type="Pfam" id="PF13757">
    <property type="entry name" value="VIT_2"/>
    <property type="match status" value="1"/>
</dbReference>
<name>A0ABD0RUE3_CIRMR</name>
<reference evidence="2 3" key="1">
    <citation type="submission" date="2024-05" db="EMBL/GenBank/DDBJ databases">
        <title>Genome sequencing and assembly of Indian major carp, Cirrhinus mrigala (Hamilton, 1822).</title>
        <authorList>
            <person name="Mohindra V."/>
            <person name="Chowdhury L.M."/>
            <person name="Lal K."/>
            <person name="Jena J.K."/>
        </authorList>
    </citation>
    <scope>NUCLEOTIDE SEQUENCE [LARGE SCALE GENOMIC DNA]</scope>
    <source>
        <strain evidence="2">CM1030</strain>
        <tissue evidence="2">Blood</tissue>
    </source>
</reference>
<feature type="domain" description="VIT" evidence="1">
    <location>
        <begin position="2"/>
        <end position="78"/>
    </location>
</feature>
<dbReference type="InterPro" id="IPR013694">
    <property type="entry name" value="VIT"/>
</dbReference>
<evidence type="ECO:0000313" key="2">
    <source>
        <dbReference type="EMBL" id="KAL0201432.1"/>
    </source>
</evidence>
<dbReference type="AlphaFoldDB" id="A0ABD0RUE3"/>
<dbReference type="EMBL" id="JAMKFB020000002">
    <property type="protein sequence ID" value="KAL0201432.1"/>
    <property type="molecule type" value="Genomic_DNA"/>
</dbReference>
<organism evidence="2 3">
    <name type="scientific">Cirrhinus mrigala</name>
    <name type="common">Mrigala</name>
    <dbReference type="NCBI Taxonomy" id="683832"/>
    <lineage>
        <taxon>Eukaryota</taxon>
        <taxon>Metazoa</taxon>
        <taxon>Chordata</taxon>
        <taxon>Craniata</taxon>
        <taxon>Vertebrata</taxon>
        <taxon>Euteleostomi</taxon>
        <taxon>Actinopterygii</taxon>
        <taxon>Neopterygii</taxon>
        <taxon>Teleostei</taxon>
        <taxon>Ostariophysi</taxon>
        <taxon>Cypriniformes</taxon>
        <taxon>Cyprinidae</taxon>
        <taxon>Labeoninae</taxon>
        <taxon>Labeonini</taxon>
        <taxon>Cirrhinus</taxon>
    </lineage>
</organism>
<sequence>MPGLKNRTTWAPLLLKTSDITSCANGCSLGITAHLTYVNTDPEPVEGVFVYPLGEKEVVVGFEAVVSGRLVSVELQSRGKLEDCCLDCCPGSALHTQCGHSKEWGCCGGTGLEIQCSN</sequence>
<dbReference type="InterPro" id="IPR052627">
    <property type="entry name" value="VWA_domain-containing"/>
</dbReference>
<evidence type="ECO:0000313" key="3">
    <source>
        <dbReference type="Proteomes" id="UP001529510"/>
    </source>
</evidence>
<comment type="caution">
    <text evidence="2">The sequence shown here is derived from an EMBL/GenBank/DDBJ whole genome shotgun (WGS) entry which is preliminary data.</text>
</comment>
<protein>
    <recommendedName>
        <fullName evidence="1">VIT domain-containing protein</fullName>
    </recommendedName>
</protein>
<dbReference type="Proteomes" id="UP001529510">
    <property type="component" value="Unassembled WGS sequence"/>
</dbReference>
<gene>
    <name evidence="2" type="ORF">M9458_004619</name>
</gene>
<dbReference type="PANTHER" id="PTHR46299">
    <property type="entry name" value="VON WILLEBRAND FACTOR A DOMAIN-CONTAINING PROTEIN 5B2-RELATED"/>
    <property type="match status" value="1"/>
</dbReference>
<feature type="non-terminal residue" evidence="2">
    <location>
        <position position="118"/>
    </location>
</feature>
<evidence type="ECO:0000259" key="1">
    <source>
        <dbReference type="Pfam" id="PF13757"/>
    </source>
</evidence>
<proteinExistence type="predicted"/>
<accession>A0ABD0RUE3</accession>
<dbReference type="PANTHER" id="PTHR46299:SF2">
    <property type="entry name" value="VON WILLEBRAND FACTOR A DOMAIN-CONTAINING PROTEIN 5B2"/>
    <property type="match status" value="1"/>
</dbReference>
<keyword evidence="3" id="KW-1185">Reference proteome</keyword>